<dbReference type="InterPro" id="IPR006311">
    <property type="entry name" value="TAT_signal"/>
</dbReference>
<reference evidence="2 3" key="1">
    <citation type="submission" date="2023-03" db="EMBL/GenBank/DDBJ databases">
        <title>Paludisphaera mucosa sp. nov. a novel planctomycete from northern fen.</title>
        <authorList>
            <person name="Ivanova A."/>
        </authorList>
    </citation>
    <scope>NUCLEOTIDE SEQUENCE [LARGE SCALE GENOMIC DNA]</scope>
    <source>
        <strain evidence="2 3">Pla2</strain>
    </source>
</reference>
<comment type="caution">
    <text evidence="2">The sequence shown here is derived from an EMBL/GenBank/DDBJ whole genome shotgun (WGS) entry which is preliminary data.</text>
</comment>
<gene>
    <name evidence="2" type="ORF">PZE19_30960</name>
</gene>
<sequence>MSRRSRRRFLIQSAGAAGLLGVASRPTWGLAALAGTDPAALTSKAVAFLKGRQAADGSWSPDRNEPGITGLVVTGLLRSGRTTPDEPAVAKGLAYLEKSIDAKAGGLAGVRHSSYATCVALMAFHEADRDGKYKSLIEGAQRFLRSTQFDETNGTPRDHPFYGGAGYGPGGASAPPAPRPEPAKKDATKAATPRPPRPDLSNTSFMIEALRDSGVPADDPALKKAIVFISRCQNLKGEFNDQPWAGKVDDGGFIYTTANGGTSVAGKAEDGGLRSYGSMTYAGLRSLIYAGLTADDPRVKAARGFLVRHYSVEENPGLGQRGLYYYYQAFAKTLAAIGSPTLVDSEGGSHDWRSDLYDALAKRQNPDGSWVNATDGFMEGDANLVTAYGLLALAYASRRS</sequence>
<proteinExistence type="predicted"/>
<dbReference type="SUPFAM" id="SSF48239">
    <property type="entry name" value="Terpenoid cyclases/Protein prenyltransferases"/>
    <property type="match status" value="1"/>
</dbReference>
<evidence type="ECO:0000313" key="3">
    <source>
        <dbReference type="Proteomes" id="UP001216907"/>
    </source>
</evidence>
<dbReference type="RefSeq" id="WP_277864537.1">
    <property type="nucleotide sequence ID" value="NZ_JARRAG010000003.1"/>
</dbReference>
<organism evidence="2 3">
    <name type="scientific">Paludisphaera mucosa</name>
    <dbReference type="NCBI Taxonomy" id="3030827"/>
    <lineage>
        <taxon>Bacteria</taxon>
        <taxon>Pseudomonadati</taxon>
        <taxon>Planctomycetota</taxon>
        <taxon>Planctomycetia</taxon>
        <taxon>Isosphaerales</taxon>
        <taxon>Isosphaeraceae</taxon>
        <taxon>Paludisphaera</taxon>
    </lineage>
</organism>
<dbReference type="PROSITE" id="PS51318">
    <property type="entry name" value="TAT"/>
    <property type="match status" value="1"/>
</dbReference>
<evidence type="ECO:0000256" key="1">
    <source>
        <dbReference type="SAM" id="MobiDB-lite"/>
    </source>
</evidence>
<dbReference type="Proteomes" id="UP001216907">
    <property type="component" value="Unassembled WGS sequence"/>
</dbReference>
<keyword evidence="3" id="KW-1185">Reference proteome</keyword>
<accession>A0ABT6FKY0</accession>
<protein>
    <submittedName>
        <fullName evidence="2">Terpene cyclase/mutase family protein</fullName>
    </submittedName>
</protein>
<dbReference type="CDD" id="cd00688">
    <property type="entry name" value="ISOPREN_C2_like"/>
    <property type="match status" value="1"/>
</dbReference>
<evidence type="ECO:0000313" key="2">
    <source>
        <dbReference type="EMBL" id="MDG3008210.1"/>
    </source>
</evidence>
<dbReference type="InterPro" id="IPR008930">
    <property type="entry name" value="Terpenoid_cyclase/PrenylTrfase"/>
</dbReference>
<dbReference type="Gene3D" id="1.50.10.20">
    <property type="match status" value="3"/>
</dbReference>
<dbReference type="EMBL" id="JARRAG010000003">
    <property type="protein sequence ID" value="MDG3008210.1"/>
    <property type="molecule type" value="Genomic_DNA"/>
</dbReference>
<name>A0ABT6FKY0_9BACT</name>
<feature type="region of interest" description="Disordered" evidence="1">
    <location>
        <begin position="147"/>
        <end position="202"/>
    </location>
</feature>